<gene>
    <name evidence="3" type="ORF">ABB22_16370</name>
</gene>
<protein>
    <recommendedName>
        <fullName evidence="5">Secreted protein</fullName>
    </recommendedName>
</protein>
<evidence type="ECO:0000313" key="4">
    <source>
        <dbReference type="Proteomes" id="UP000050902"/>
    </source>
</evidence>
<feature type="region of interest" description="Disordered" evidence="1">
    <location>
        <begin position="55"/>
        <end position="84"/>
    </location>
</feature>
<feature type="chain" id="PRO_5047013842" description="Secreted protein" evidence="2">
    <location>
        <begin position="23"/>
        <end position="98"/>
    </location>
</feature>
<name>A0ABR5NG17_9GAMM</name>
<dbReference type="EMBL" id="LDJG01000032">
    <property type="protein sequence ID" value="KRG54345.1"/>
    <property type="molecule type" value="Genomic_DNA"/>
</dbReference>
<comment type="caution">
    <text evidence="3">The sequence shown here is derived from an EMBL/GenBank/DDBJ whole genome shotgun (WGS) entry which is preliminary data.</text>
</comment>
<evidence type="ECO:0000256" key="2">
    <source>
        <dbReference type="SAM" id="SignalP"/>
    </source>
</evidence>
<accession>A0ABR5NG17</accession>
<proteinExistence type="predicted"/>
<sequence length="98" mass="10305">MSTMRRTAHCLILLLAPVAGHAAEAIDTPARNGCTYAPGEVERVAVPAASVNLANAAPPSQPKHAIPAPQQAGGGGDEEIIPRLRAPKWHRLLPGMFR</sequence>
<dbReference type="Proteomes" id="UP000050902">
    <property type="component" value="Unassembled WGS sequence"/>
</dbReference>
<feature type="signal peptide" evidence="2">
    <location>
        <begin position="1"/>
        <end position="22"/>
    </location>
</feature>
<evidence type="ECO:0008006" key="5">
    <source>
        <dbReference type="Google" id="ProtNLM"/>
    </source>
</evidence>
<keyword evidence="4" id="KW-1185">Reference proteome</keyword>
<organism evidence="3 4">
    <name type="scientific">Stenotrophomonas nitritireducens</name>
    <dbReference type="NCBI Taxonomy" id="83617"/>
    <lineage>
        <taxon>Bacteria</taxon>
        <taxon>Pseudomonadati</taxon>
        <taxon>Pseudomonadota</taxon>
        <taxon>Gammaproteobacteria</taxon>
        <taxon>Lysobacterales</taxon>
        <taxon>Lysobacteraceae</taxon>
        <taxon>Stenotrophomonas</taxon>
    </lineage>
</organism>
<keyword evidence="2" id="KW-0732">Signal</keyword>
<evidence type="ECO:0000256" key="1">
    <source>
        <dbReference type="SAM" id="MobiDB-lite"/>
    </source>
</evidence>
<evidence type="ECO:0000313" key="3">
    <source>
        <dbReference type="EMBL" id="KRG54345.1"/>
    </source>
</evidence>
<reference evidence="3 4" key="1">
    <citation type="submission" date="2015-05" db="EMBL/GenBank/DDBJ databases">
        <title>Genome sequencing and analysis of members of genus Stenotrophomonas.</title>
        <authorList>
            <person name="Patil P.P."/>
            <person name="Midha S."/>
            <person name="Patil P.B."/>
        </authorList>
    </citation>
    <scope>NUCLEOTIDE SEQUENCE [LARGE SCALE GENOMIC DNA]</scope>
    <source>
        <strain evidence="3 4">DSM 12575</strain>
    </source>
</reference>